<comment type="caution">
    <text evidence="1">The sequence shown here is derived from an EMBL/GenBank/DDBJ whole genome shotgun (WGS) entry which is preliminary data.</text>
</comment>
<name>A0A256F355_9HYPH</name>
<keyword evidence="2" id="KW-1185">Reference proteome</keyword>
<sequence length="79" mass="8613">MIDLDRLPPRLKRSEASEYLLQRHGVSRTCGTLAKLACHGGGPAFRKVGARTVLYDVAELDRWVKEMLGDPVCSTSAAA</sequence>
<gene>
    <name evidence="1" type="ORF">CEV33_2942</name>
</gene>
<reference evidence="1 2" key="1">
    <citation type="submission" date="2017-07" db="EMBL/GenBank/DDBJ databases">
        <title>Phylogenetic study on the rhizospheric bacterium Ochrobactrum sp. A44.</title>
        <authorList>
            <person name="Krzyzanowska D.M."/>
            <person name="Ossowicki A."/>
            <person name="Rajewska M."/>
            <person name="Maciag T."/>
            <person name="Kaczynski Z."/>
            <person name="Czerwicka M."/>
            <person name="Jafra S."/>
        </authorList>
    </citation>
    <scope>NUCLEOTIDE SEQUENCE [LARGE SCALE GENOMIC DNA]</scope>
    <source>
        <strain evidence="1 2">OgA9a</strain>
    </source>
</reference>
<evidence type="ECO:0000313" key="2">
    <source>
        <dbReference type="Proteomes" id="UP000216478"/>
    </source>
</evidence>
<dbReference type="EMBL" id="NNRL01000164">
    <property type="protein sequence ID" value="OYR09213.1"/>
    <property type="molecule type" value="Genomic_DNA"/>
</dbReference>
<dbReference type="Proteomes" id="UP000216478">
    <property type="component" value="Unassembled WGS sequence"/>
</dbReference>
<evidence type="ECO:0000313" key="1">
    <source>
        <dbReference type="EMBL" id="OYR09213.1"/>
    </source>
</evidence>
<dbReference type="RefSeq" id="WP_094542035.1">
    <property type="nucleotide sequence ID" value="NZ_JBHEER010000001.1"/>
</dbReference>
<protein>
    <submittedName>
        <fullName evidence="1">Putative phage-like protein</fullName>
    </submittedName>
</protein>
<dbReference type="AlphaFoldDB" id="A0A256F355"/>
<organism evidence="1 2">
    <name type="scientific">Brucella grignonensis</name>
    <dbReference type="NCBI Taxonomy" id="94627"/>
    <lineage>
        <taxon>Bacteria</taxon>
        <taxon>Pseudomonadati</taxon>
        <taxon>Pseudomonadota</taxon>
        <taxon>Alphaproteobacteria</taxon>
        <taxon>Hyphomicrobiales</taxon>
        <taxon>Brucellaceae</taxon>
        <taxon>Brucella/Ochrobactrum group</taxon>
        <taxon>Brucella</taxon>
    </lineage>
</organism>
<proteinExistence type="predicted"/>
<dbReference type="OrthoDB" id="7364180at2"/>
<accession>A0A256F355</accession>